<feature type="region of interest" description="Disordered" evidence="1">
    <location>
        <begin position="1"/>
        <end position="45"/>
    </location>
</feature>
<evidence type="ECO:0000256" key="1">
    <source>
        <dbReference type="SAM" id="MobiDB-lite"/>
    </source>
</evidence>
<organism evidence="2 3">
    <name type="scientific">Actinidia rufa</name>
    <dbReference type="NCBI Taxonomy" id="165716"/>
    <lineage>
        <taxon>Eukaryota</taxon>
        <taxon>Viridiplantae</taxon>
        <taxon>Streptophyta</taxon>
        <taxon>Embryophyta</taxon>
        <taxon>Tracheophyta</taxon>
        <taxon>Spermatophyta</taxon>
        <taxon>Magnoliopsida</taxon>
        <taxon>eudicotyledons</taxon>
        <taxon>Gunneridae</taxon>
        <taxon>Pentapetalae</taxon>
        <taxon>asterids</taxon>
        <taxon>Ericales</taxon>
        <taxon>Actinidiaceae</taxon>
        <taxon>Actinidia</taxon>
    </lineage>
</organism>
<dbReference type="Proteomes" id="UP000585474">
    <property type="component" value="Unassembled WGS sequence"/>
</dbReference>
<reference evidence="2 3" key="1">
    <citation type="submission" date="2019-07" db="EMBL/GenBank/DDBJ databases">
        <title>De Novo Assembly of kiwifruit Actinidia rufa.</title>
        <authorList>
            <person name="Sugita-Konishi S."/>
            <person name="Sato K."/>
            <person name="Mori E."/>
            <person name="Abe Y."/>
            <person name="Kisaki G."/>
            <person name="Hamano K."/>
            <person name="Suezawa K."/>
            <person name="Otani M."/>
            <person name="Fukuda T."/>
            <person name="Manabe T."/>
            <person name="Gomi K."/>
            <person name="Tabuchi M."/>
            <person name="Akimitsu K."/>
            <person name="Kataoka I."/>
        </authorList>
    </citation>
    <scope>NUCLEOTIDE SEQUENCE [LARGE SCALE GENOMIC DNA]</scope>
    <source>
        <strain evidence="3">cv. Fuchu</strain>
    </source>
</reference>
<feature type="compositionally biased region" description="Basic and acidic residues" evidence="1">
    <location>
        <begin position="1"/>
        <end position="11"/>
    </location>
</feature>
<feature type="compositionally biased region" description="Polar residues" evidence="1">
    <location>
        <begin position="69"/>
        <end position="81"/>
    </location>
</feature>
<dbReference type="EMBL" id="BJWL01000029">
    <property type="protein sequence ID" value="GFZ21845.1"/>
    <property type="molecule type" value="Genomic_DNA"/>
</dbReference>
<name>A0A7J0HFU8_9ERIC</name>
<accession>A0A7J0HFU8</accession>
<evidence type="ECO:0000313" key="2">
    <source>
        <dbReference type="EMBL" id="GFZ21845.1"/>
    </source>
</evidence>
<comment type="caution">
    <text evidence="2">The sequence shown here is derived from an EMBL/GenBank/DDBJ whole genome shotgun (WGS) entry which is preliminary data.</text>
</comment>
<feature type="compositionally biased region" description="Low complexity" evidence="1">
    <location>
        <begin position="19"/>
        <end position="31"/>
    </location>
</feature>
<sequence>MRRDHHQEPIHLRPPFNLQSPPSCSPQPQESHGTFCVPDRPPPETHMQAASVLEKTVVVSDTTEHHQPTTHSNTTRHLQQL</sequence>
<gene>
    <name evidence="2" type="ORF">Acr_29g0010070</name>
</gene>
<dbReference type="AlphaFoldDB" id="A0A7J0HFU8"/>
<protein>
    <submittedName>
        <fullName evidence="2">Uncharacterized protein</fullName>
    </submittedName>
</protein>
<keyword evidence="3" id="KW-1185">Reference proteome</keyword>
<evidence type="ECO:0000313" key="3">
    <source>
        <dbReference type="Proteomes" id="UP000585474"/>
    </source>
</evidence>
<feature type="region of interest" description="Disordered" evidence="1">
    <location>
        <begin position="60"/>
        <end position="81"/>
    </location>
</feature>
<proteinExistence type="predicted"/>